<gene>
    <name evidence="4" type="primary">CCDC39</name>
    <name evidence="4" type="ORF">AK812_SmicGene7432</name>
</gene>
<feature type="region of interest" description="Disordered" evidence="3">
    <location>
        <begin position="111"/>
        <end position="134"/>
    </location>
</feature>
<dbReference type="GO" id="GO:0036159">
    <property type="term" value="P:inner dynein arm assembly"/>
    <property type="evidence" value="ECO:0007669"/>
    <property type="project" value="InterPro"/>
</dbReference>
<dbReference type="AlphaFoldDB" id="A0A1Q9ENI3"/>
<dbReference type="EMBL" id="LSRX01000105">
    <property type="protein sequence ID" value="OLQ09005.1"/>
    <property type="molecule type" value="Genomic_DNA"/>
</dbReference>
<sequence>MFLTRSRRPELVNTQQLVDAKRNEASTEEHLQALTNRQLGRLKSEIVRLHKVLEDTQDQINAFSNELMRGNEKLDQSSPEMFCACCAADAGNGAVEEVPPVLSQEKALEQVPEPAAPKALQETPAATAEPAEETPELTANAVTFTFKLPDGSVKNINFDAKPLGMDFFKTTPLCPLAFQAFLRGIKAVKPNSLAEKAGILPQWVMTHTQGEPMPDDLNASIVKLSQAVKDLKKAANAGSRAEPPLFKLEMNWNQEELEQWAIAARQKEEDELTLEKYRRADDSKETMIRCRPDVLDAIVYNAVRVDMTQRSATTSTLGQLLMYRLRICPFGKVTRERCELREDAHCCHIKPSDPDYGQFKVVDLDLPPEQRWAAAMKNAAEKMITHFKSFVGVLSEELFKLIEDSPKFKKLAEQVLTDMGRKLGRRSEYGLEMRGIANATGMRLREGAPPSSPKMQMAMWYMAGEDWKHLQWTLTEERLKEVKRSEAKSFDSLLWALPPPHEM</sequence>
<dbReference type="OrthoDB" id="313265at2759"/>
<evidence type="ECO:0000256" key="3">
    <source>
        <dbReference type="SAM" id="MobiDB-lite"/>
    </source>
</evidence>
<protein>
    <submittedName>
        <fullName evidence="4">Coiled-coil domain-containing protein 39</fullName>
    </submittedName>
</protein>
<organism evidence="4 5">
    <name type="scientific">Symbiodinium microadriaticum</name>
    <name type="common">Dinoflagellate</name>
    <name type="synonym">Zooxanthella microadriatica</name>
    <dbReference type="NCBI Taxonomy" id="2951"/>
    <lineage>
        <taxon>Eukaryota</taxon>
        <taxon>Sar</taxon>
        <taxon>Alveolata</taxon>
        <taxon>Dinophyceae</taxon>
        <taxon>Suessiales</taxon>
        <taxon>Symbiodiniaceae</taxon>
        <taxon>Symbiodinium</taxon>
    </lineage>
</organism>
<dbReference type="Proteomes" id="UP000186817">
    <property type="component" value="Unassembled WGS sequence"/>
</dbReference>
<comment type="caution">
    <text evidence="4">The sequence shown here is derived from an EMBL/GenBank/DDBJ whole genome shotgun (WGS) entry which is preliminary data.</text>
</comment>
<dbReference type="PANTHER" id="PTHR18962:SF0">
    <property type="entry name" value="COILED-COIL DOMAIN-CONTAINING PROTEIN 39"/>
    <property type="match status" value="1"/>
</dbReference>
<dbReference type="PANTHER" id="PTHR18962">
    <property type="entry name" value="COILED-COIL DOMAIN-CONTAINING PROTEIN 39"/>
    <property type="match status" value="1"/>
</dbReference>
<keyword evidence="5" id="KW-1185">Reference proteome</keyword>
<keyword evidence="1 2" id="KW-0175">Coiled coil</keyword>
<accession>A0A1Q9ENI3</accession>
<proteinExistence type="predicted"/>
<reference evidence="4 5" key="1">
    <citation type="submission" date="2016-02" db="EMBL/GenBank/DDBJ databases">
        <title>Genome analysis of coral dinoflagellate symbionts highlights evolutionary adaptations to a symbiotic lifestyle.</title>
        <authorList>
            <person name="Aranda M."/>
            <person name="Li Y."/>
            <person name="Liew Y.J."/>
            <person name="Baumgarten S."/>
            <person name="Simakov O."/>
            <person name="Wilson M."/>
            <person name="Piel J."/>
            <person name="Ashoor H."/>
            <person name="Bougouffa S."/>
            <person name="Bajic V.B."/>
            <person name="Ryu T."/>
            <person name="Ravasi T."/>
            <person name="Bayer T."/>
            <person name="Micklem G."/>
            <person name="Kim H."/>
            <person name="Bhak J."/>
            <person name="Lajeunesse T.C."/>
            <person name="Voolstra C.R."/>
        </authorList>
    </citation>
    <scope>NUCLEOTIDE SEQUENCE [LARGE SCALE GENOMIC DNA]</scope>
    <source>
        <strain evidence="4 5">CCMP2467</strain>
    </source>
</reference>
<dbReference type="GO" id="GO:0060285">
    <property type="term" value="P:cilium-dependent cell motility"/>
    <property type="evidence" value="ECO:0007669"/>
    <property type="project" value="TreeGrafter"/>
</dbReference>
<name>A0A1Q9ENI3_SYMMI</name>
<evidence type="ECO:0000256" key="1">
    <source>
        <dbReference type="ARBA" id="ARBA00023054"/>
    </source>
</evidence>
<evidence type="ECO:0000313" key="4">
    <source>
        <dbReference type="EMBL" id="OLQ09005.1"/>
    </source>
</evidence>
<dbReference type="GO" id="GO:0005930">
    <property type="term" value="C:axoneme"/>
    <property type="evidence" value="ECO:0007669"/>
    <property type="project" value="InterPro"/>
</dbReference>
<dbReference type="InterPro" id="IPR033290">
    <property type="entry name" value="CCDC39"/>
</dbReference>
<feature type="coiled-coil region" evidence="2">
    <location>
        <begin position="17"/>
        <end position="73"/>
    </location>
</feature>
<evidence type="ECO:0000256" key="2">
    <source>
        <dbReference type="SAM" id="Coils"/>
    </source>
</evidence>
<evidence type="ECO:0000313" key="5">
    <source>
        <dbReference type="Proteomes" id="UP000186817"/>
    </source>
</evidence>
<dbReference type="GO" id="GO:0003341">
    <property type="term" value="P:cilium movement"/>
    <property type="evidence" value="ECO:0007669"/>
    <property type="project" value="InterPro"/>
</dbReference>